<evidence type="ECO:0008006" key="4">
    <source>
        <dbReference type="Google" id="ProtNLM"/>
    </source>
</evidence>
<feature type="transmembrane region" description="Helical" evidence="1">
    <location>
        <begin position="163"/>
        <end position="190"/>
    </location>
</feature>
<dbReference type="Proteomes" id="UP000230093">
    <property type="component" value="Unassembled WGS sequence"/>
</dbReference>
<feature type="non-terminal residue" evidence="2">
    <location>
        <position position="393"/>
    </location>
</feature>
<proteinExistence type="predicted"/>
<dbReference type="EMBL" id="PEZT01000013">
    <property type="protein sequence ID" value="PIS09273.1"/>
    <property type="molecule type" value="Genomic_DNA"/>
</dbReference>
<reference evidence="3" key="1">
    <citation type="submission" date="2017-09" db="EMBL/GenBank/DDBJ databases">
        <title>Depth-based differentiation of microbial function through sediment-hosted aquifers and enrichment of novel symbionts in the deep terrestrial subsurface.</title>
        <authorList>
            <person name="Probst A.J."/>
            <person name="Ladd B."/>
            <person name="Jarett J.K."/>
            <person name="Geller-Mcgrath D.E."/>
            <person name="Sieber C.M.K."/>
            <person name="Emerson J.B."/>
            <person name="Anantharaman K."/>
            <person name="Thomas B.C."/>
            <person name="Malmstrom R."/>
            <person name="Stieglmeier M."/>
            <person name="Klingl A."/>
            <person name="Woyke T."/>
            <person name="Ryan C.M."/>
            <person name="Banfield J.F."/>
        </authorList>
    </citation>
    <scope>NUCLEOTIDE SEQUENCE [LARGE SCALE GENOMIC DNA]</scope>
</reference>
<gene>
    <name evidence="2" type="ORF">COT75_02450</name>
</gene>
<dbReference type="SUPFAM" id="SSF52833">
    <property type="entry name" value="Thioredoxin-like"/>
    <property type="match status" value="1"/>
</dbReference>
<dbReference type="Gene3D" id="3.40.30.10">
    <property type="entry name" value="Glutaredoxin"/>
    <property type="match status" value="1"/>
</dbReference>
<feature type="transmembrane region" description="Helical" evidence="1">
    <location>
        <begin position="288"/>
        <end position="313"/>
    </location>
</feature>
<feature type="transmembrane region" description="Helical" evidence="1">
    <location>
        <begin position="227"/>
        <end position="251"/>
    </location>
</feature>
<dbReference type="InterPro" id="IPR036249">
    <property type="entry name" value="Thioredoxin-like_sf"/>
</dbReference>
<keyword evidence="1" id="KW-1133">Transmembrane helix</keyword>
<feature type="transmembrane region" description="Helical" evidence="1">
    <location>
        <begin position="369"/>
        <end position="387"/>
    </location>
</feature>
<dbReference type="AlphaFoldDB" id="A0A2H0W9E0"/>
<protein>
    <recommendedName>
        <fullName evidence="4">Thioredoxin domain-containing protein</fullName>
    </recommendedName>
</protein>
<evidence type="ECO:0000313" key="2">
    <source>
        <dbReference type="EMBL" id="PIS09273.1"/>
    </source>
</evidence>
<keyword evidence="1" id="KW-0472">Membrane</keyword>
<accession>A0A2H0W9E0</accession>
<organism evidence="2 3">
    <name type="scientific">Candidatus Beckwithbacteria bacterium CG10_big_fil_rev_8_21_14_0_10_34_10</name>
    <dbReference type="NCBI Taxonomy" id="1974495"/>
    <lineage>
        <taxon>Bacteria</taxon>
        <taxon>Candidatus Beckwithiibacteriota</taxon>
    </lineage>
</organism>
<name>A0A2H0W9E0_9BACT</name>
<sequence length="393" mass="44826">MKMFKRLFRILLFFLFFFSLAFRPVKAQEEKLNLYFFWGQGCPHCAREKIFLDKLQDKYSQLEVVSLEVGRVENYRLWREIGQKLDVSIGSTPFTVVGEHHFTGYYNDEITGKRIEEVVLESLENGAVDLVSGKELVPEKKNIGVVPDKLSVPLLGEVNPKDLSLPVLSVILGVLDGFNPCAMWTLLFLISLLLGMRDKRRMWILGTAFIAASALVYFLFMTAWLNLFLFMGVISWVRILIGVVALGAGVYSLRDYFKNKDGACKITGGEKKQKVFERLKNITQEKDFFLALGGIIILAFVVNLVELVCSAGLPAVFTQVLSLNNLSRFKYFLYILIYIFFFMIDDLFVFFGAMLTLKAVGVDGKYARFSRLFGGIIIFIIGMLLLFKPEWLM</sequence>
<comment type="caution">
    <text evidence="2">The sequence shown here is derived from an EMBL/GenBank/DDBJ whole genome shotgun (WGS) entry which is preliminary data.</text>
</comment>
<evidence type="ECO:0000313" key="3">
    <source>
        <dbReference type="Proteomes" id="UP000230093"/>
    </source>
</evidence>
<feature type="transmembrane region" description="Helical" evidence="1">
    <location>
        <begin position="333"/>
        <end position="357"/>
    </location>
</feature>
<keyword evidence="1" id="KW-0812">Transmembrane</keyword>
<feature type="transmembrane region" description="Helical" evidence="1">
    <location>
        <begin position="202"/>
        <end position="221"/>
    </location>
</feature>
<evidence type="ECO:0000256" key="1">
    <source>
        <dbReference type="SAM" id="Phobius"/>
    </source>
</evidence>